<organism evidence="1 2">
    <name type="scientific">Dissostichus mawsoni</name>
    <name type="common">Antarctic cod</name>
    <dbReference type="NCBI Taxonomy" id="36200"/>
    <lineage>
        <taxon>Eukaryota</taxon>
        <taxon>Metazoa</taxon>
        <taxon>Chordata</taxon>
        <taxon>Craniata</taxon>
        <taxon>Vertebrata</taxon>
        <taxon>Euteleostomi</taxon>
        <taxon>Actinopterygii</taxon>
        <taxon>Neopterygii</taxon>
        <taxon>Teleostei</taxon>
        <taxon>Neoteleostei</taxon>
        <taxon>Acanthomorphata</taxon>
        <taxon>Eupercaria</taxon>
        <taxon>Perciformes</taxon>
        <taxon>Notothenioidei</taxon>
        <taxon>Nototheniidae</taxon>
        <taxon>Dissostichus</taxon>
    </lineage>
</organism>
<name>A0A7J5ZGQ8_DISMA</name>
<dbReference type="Proteomes" id="UP000518266">
    <property type="component" value="Unassembled WGS sequence"/>
</dbReference>
<dbReference type="EMBL" id="JAAKFY010000002">
    <property type="protein sequence ID" value="KAF3860816.1"/>
    <property type="molecule type" value="Genomic_DNA"/>
</dbReference>
<keyword evidence="2" id="KW-1185">Reference proteome</keyword>
<protein>
    <submittedName>
        <fullName evidence="1">Uncharacterized protein</fullName>
    </submittedName>
</protein>
<comment type="caution">
    <text evidence="1">The sequence shown here is derived from an EMBL/GenBank/DDBJ whole genome shotgun (WGS) entry which is preliminary data.</text>
</comment>
<dbReference type="AlphaFoldDB" id="A0A7J5ZGQ8"/>
<proteinExistence type="predicted"/>
<evidence type="ECO:0000313" key="1">
    <source>
        <dbReference type="EMBL" id="KAF3860816.1"/>
    </source>
</evidence>
<sequence>MAVYIPDNFCMALCGLHDVMGGGLFPSLLQDASSPPYSHCFLFPDSEGKGLLGTRMERRLNSFGSQGVGVKPLRSAGLVALALKGLWVAGSDPRQA</sequence>
<reference evidence="1 2" key="1">
    <citation type="submission" date="2020-03" db="EMBL/GenBank/DDBJ databases">
        <title>Dissostichus mawsoni Genome sequencing and assembly.</title>
        <authorList>
            <person name="Park H."/>
        </authorList>
    </citation>
    <scope>NUCLEOTIDE SEQUENCE [LARGE SCALE GENOMIC DNA]</scope>
    <source>
        <strain evidence="1">DM0001</strain>
        <tissue evidence="1">Muscle</tissue>
    </source>
</reference>
<evidence type="ECO:0000313" key="2">
    <source>
        <dbReference type="Proteomes" id="UP000518266"/>
    </source>
</evidence>
<gene>
    <name evidence="1" type="ORF">F7725_001071</name>
</gene>
<accession>A0A7J5ZGQ8</accession>